<dbReference type="InterPro" id="IPR036249">
    <property type="entry name" value="Thioredoxin-like_sf"/>
</dbReference>
<protein>
    <submittedName>
        <fullName evidence="4">Thioredoxin-like protein</fullName>
    </submittedName>
</protein>
<comment type="similarity">
    <text evidence="1">Belongs to the thioredoxin family.</text>
</comment>
<dbReference type="CDD" id="cd02947">
    <property type="entry name" value="TRX_family"/>
    <property type="match status" value="1"/>
</dbReference>
<dbReference type="Proteomes" id="UP000799767">
    <property type="component" value="Unassembled WGS sequence"/>
</dbReference>
<evidence type="ECO:0000256" key="1">
    <source>
        <dbReference type="ARBA" id="ARBA00008987"/>
    </source>
</evidence>
<feature type="domain" description="Thioredoxin" evidence="3">
    <location>
        <begin position="1"/>
        <end position="103"/>
    </location>
</feature>
<keyword evidence="2" id="KW-1015">Disulfide bond</keyword>
<evidence type="ECO:0000256" key="2">
    <source>
        <dbReference type="ARBA" id="ARBA00023157"/>
    </source>
</evidence>
<gene>
    <name evidence="4" type="ORF">BDY17DRAFT_322798</name>
</gene>
<dbReference type="PANTHER" id="PTHR46115">
    <property type="entry name" value="THIOREDOXIN-LIKE PROTEIN 1"/>
    <property type="match status" value="1"/>
</dbReference>
<dbReference type="Pfam" id="PF00085">
    <property type="entry name" value="Thioredoxin"/>
    <property type="match status" value="1"/>
</dbReference>
<dbReference type="OrthoDB" id="10263751at2759"/>
<reference evidence="4" key="1">
    <citation type="journal article" date="2020" name="Stud. Mycol.">
        <title>101 Dothideomycetes genomes: a test case for predicting lifestyles and emergence of pathogens.</title>
        <authorList>
            <person name="Haridas S."/>
            <person name="Albert R."/>
            <person name="Binder M."/>
            <person name="Bloem J."/>
            <person name="Labutti K."/>
            <person name="Salamov A."/>
            <person name="Andreopoulos B."/>
            <person name="Baker S."/>
            <person name="Barry K."/>
            <person name="Bills G."/>
            <person name="Bluhm B."/>
            <person name="Cannon C."/>
            <person name="Castanera R."/>
            <person name="Culley D."/>
            <person name="Daum C."/>
            <person name="Ezra D."/>
            <person name="Gonzalez J."/>
            <person name="Henrissat B."/>
            <person name="Kuo A."/>
            <person name="Liang C."/>
            <person name="Lipzen A."/>
            <person name="Lutzoni F."/>
            <person name="Magnuson J."/>
            <person name="Mondo S."/>
            <person name="Nolan M."/>
            <person name="Ohm R."/>
            <person name="Pangilinan J."/>
            <person name="Park H.-J."/>
            <person name="Ramirez L."/>
            <person name="Alfaro M."/>
            <person name="Sun H."/>
            <person name="Tritt A."/>
            <person name="Yoshinaga Y."/>
            <person name="Zwiers L.-H."/>
            <person name="Turgeon B."/>
            <person name="Goodwin S."/>
            <person name="Spatafora J."/>
            <person name="Crous P."/>
            <person name="Grigoriev I."/>
        </authorList>
    </citation>
    <scope>NUCLEOTIDE SEQUENCE</scope>
    <source>
        <strain evidence="4">CBS 113389</strain>
    </source>
</reference>
<accession>A0A6A6PXE1</accession>
<evidence type="ECO:0000259" key="3">
    <source>
        <dbReference type="PROSITE" id="PS51352"/>
    </source>
</evidence>
<dbReference type="AlphaFoldDB" id="A0A6A6PXE1"/>
<proteinExistence type="inferred from homology"/>
<dbReference type="InterPro" id="IPR013766">
    <property type="entry name" value="Thioredoxin_domain"/>
</dbReference>
<sequence>MEDIPDRKAYVKATNADGVAVLEGTATWCTQCKAIAPFVDKLIKKYPDARFYKYDTDHAPDIAHELGVNAMPTFHVFKDGDVHTTITGAKAGPLEKAIQEAYGDGKVEDVNTSE</sequence>
<dbReference type="RefSeq" id="XP_033590477.1">
    <property type="nucleotide sequence ID" value="XM_033736881.1"/>
</dbReference>
<evidence type="ECO:0000313" key="4">
    <source>
        <dbReference type="EMBL" id="KAF2483907.1"/>
    </source>
</evidence>
<dbReference type="EMBL" id="MU001634">
    <property type="protein sequence ID" value="KAF2483907.1"/>
    <property type="molecule type" value="Genomic_DNA"/>
</dbReference>
<name>A0A6A6PXE1_9PEZI</name>
<dbReference type="SUPFAM" id="SSF52833">
    <property type="entry name" value="Thioredoxin-like"/>
    <property type="match status" value="1"/>
</dbReference>
<evidence type="ECO:0000313" key="5">
    <source>
        <dbReference type="Proteomes" id="UP000799767"/>
    </source>
</evidence>
<dbReference type="PROSITE" id="PS51352">
    <property type="entry name" value="THIOREDOXIN_2"/>
    <property type="match status" value="1"/>
</dbReference>
<keyword evidence="5" id="KW-1185">Reference proteome</keyword>
<dbReference type="Gene3D" id="3.40.30.10">
    <property type="entry name" value="Glutaredoxin"/>
    <property type="match status" value="1"/>
</dbReference>
<dbReference type="GeneID" id="54477883"/>
<organism evidence="4 5">
    <name type="scientific">Neohortaea acidophila</name>
    <dbReference type="NCBI Taxonomy" id="245834"/>
    <lineage>
        <taxon>Eukaryota</taxon>
        <taxon>Fungi</taxon>
        <taxon>Dikarya</taxon>
        <taxon>Ascomycota</taxon>
        <taxon>Pezizomycotina</taxon>
        <taxon>Dothideomycetes</taxon>
        <taxon>Dothideomycetidae</taxon>
        <taxon>Mycosphaerellales</taxon>
        <taxon>Teratosphaeriaceae</taxon>
        <taxon>Neohortaea</taxon>
    </lineage>
</organism>